<feature type="transmembrane region" description="Helical" evidence="1">
    <location>
        <begin position="137"/>
        <end position="158"/>
    </location>
</feature>
<proteinExistence type="predicted"/>
<comment type="caution">
    <text evidence="2">The sequence shown here is derived from an EMBL/GenBank/DDBJ whole genome shotgun (WGS) entry which is preliminary data.</text>
</comment>
<protein>
    <recommendedName>
        <fullName evidence="4">G protein-coupled receptor</fullName>
    </recommendedName>
</protein>
<dbReference type="AlphaFoldDB" id="A0AAV5UJB0"/>
<evidence type="ECO:0008006" key="4">
    <source>
        <dbReference type="Google" id="ProtNLM"/>
    </source>
</evidence>
<dbReference type="EMBL" id="BTSX01000006">
    <property type="protein sequence ID" value="GMT07136.1"/>
    <property type="molecule type" value="Genomic_DNA"/>
</dbReference>
<gene>
    <name evidence="2" type="ORF">PENTCL1PPCAC_29310</name>
</gene>
<dbReference type="PANTHER" id="PTHR23128:SF132">
    <property type="entry name" value="SERPENTINE RECEPTOR, CLASS E (EPSILON)-RELATED"/>
    <property type="match status" value="1"/>
</dbReference>
<keyword evidence="1" id="KW-1133">Transmembrane helix</keyword>
<feature type="non-terminal residue" evidence="2">
    <location>
        <position position="1"/>
    </location>
</feature>
<feature type="transmembrane region" description="Helical" evidence="1">
    <location>
        <begin position="110"/>
        <end position="131"/>
    </location>
</feature>
<reference evidence="2" key="1">
    <citation type="submission" date="2023-10" db="EMBL/GenBank/DDBJ databases">
        <title>Genome assembly of Pristionchus species.</title>
        <authorList>
            <person name="Yoshida K."/>
            <person name="Sommer R.J."/>
        </authorList>
    </citation>
    <scope>NUCLEOTIDE SEQUENCE</scope>
    <source>
        <strain evidence="2">RS0144</strain>
    </source>
</reference>
<feature type="transmembrane region" description="Helical" evidence="1">
    <location>
        <begin position="26"/>
        <end position="57"/>
    </location>
</feature>
<keyword evidence="1" id="KW-0812">Transmembrane</keyword>
<keyword evidence="3" id="KW-1185">Reference proteome</keyword>
<feature type="transmembrane region" description="Helical" evidence="1">
    <location>
        <begin position="64"/>
        <end position="82"/>
    </location>
</feature>
<keyword evidence="1" id="KW-0472">Membrane</keyword>
<name>A0AAV5UJB0_9BILA</name>
<evidence type="ECO:0000313" key="3">
    <source>
        <dbReference type="Proteomes" id="UP001432027"/>
    </source>
</evidence>
<dbReference type="Proteomes" id="UP001432027">
    <property type="component" value="Unassembled WGS sequence"/>
</dbReference>
<evidence type="ECO:0000256" key="1">
    <source>
        <dbReference type="SAM" id="Phobius"/>
    </source>
</evidence>
<evidence type="ECO:0000313" key="2">
    <source>
        <dbReference type="EMBL" id="GMT07136.1"/>
    </source>
</evidence>
<dbReference type="PANTHER" id="PTHR23128">
    <property type="entry name" value="SERPENTINE RECEPTOR, CLASS E (EPSILON)-RELATED"/>
    <property type="match status" value="1"/>
</dbReference>
<feature type="transmembrane region" description="Helical" evidence="1">
    <location>
        <begin position="88"/>
        <end position="103"/>
    </location>
</feature>
<accession>A0AAV5UJB0</accession>
<sequence>LFVMSNSLWIIFFVKIDILPEPFKSYFVLFTAIEVQIGLIGDFLTLVLALFGIYVFYKVQYFHYNLLTLCIDGYSIGFLFVISRFIQIPIQFGVFALCFVATYENAPRRYISVIIIIYNYAVSALLGYLIVHKIVHGFYYLAFVCIASNISYLTFLYLNFAGKRKKKELLKKISQLLSEPSMAATAEYCCGRATIDSHDHHELVHKHRFALHFRACSYSRE</sequence>
<organism evidence="2 3">
    <name type="scientific">Pristionchus entomophagus</name>
    <dbReference type="NCBI Taxonomy" id="358040"/>
    <lineage>
        <taxon>Eukaryota</taxon>
        <taxon>Metazoa</taxon>
        <taxon>Ecdysozoa</taxon>
        <taxon>Nematoda</taxon>
        <taxon>Chromadorea</taxon>
        <taxon>Rhabditida</taxon>
        <taxon>Rhabditina</taxon>
        <taxon>Diplogasteromorpha</taxon>
        <taxon>Diplogasteroidea</taxon>
        <taxon>Neodiplogasteridae</taxon>
        <taxon>Pristionchus</taxon>
    </lineage>
</organism>